<evidence type="ECO:0000256" key="1">
    <source>
        <dbReference type="SAM" id="Phobius"/>
    </source>
</evidence>
<keyword evidence="1" id="KW-1133">Transmembrane helix</keyword>
<feature type="transmembrane region" description="Helical" evidence="1">
    <location>
        <begin position="96"/>
        <end position="120"/>
    </location>
</feature>
<proteinExistence type="predicted"/>
<dbReference type="AlphaFoldDB" id="A0A3B0V164"/>
<keyword evidence="1" id="KW-0812">Transmembrane</keyword>
<sequence length="158" mass="17201">MKWLISATVFCVILTGHFLYSVPATGSTSTVNGQWASFHLDQPQESRLSRYTKAGDYWLGLSYALAGGFASFCLLRAIRRRRQAIISSTGGIALSGLLWAGVCFFTGCCGSPMLPIYLGLLGPKFIGVTKPLTFGITVLSIFIGALIMFKRKRSINHV</sequence>
<keyword evidence="1" id="KW-0472">Membrane</keyword>
<gene>
    <name evidence="2" type="ORF">MNBD_DELTA03-650</name>
</gene>
<protein>
    <submittedName>
        <fullName evidence="2">Uncharacterized protein</fullName>
    </submittedName>
</protein>
<dbReference type="EMBL" id="UOEX01000204">
    <property type="protein sequence ID" value="VAW37198.1"/>
    <property type="molecule type" value="Genomic_DNA"/>
</dbReference>
<accession>A0A3B0V164</accession>
<name>A0A3B0V164_9ZZZZ</name>
<organism evidence="2">
    <name type="scientific">hydrothermal vent metagenome</name>
    <dbReference type="NCBI Taxonomy" id="652676"/>
    <lineage>
        <taxon>unclassified sequences</taxon>
        <taxon>metagenomes</taxon>
        <taxon>ecological metagenomes</taxon>
    </lineage>
</organism>
<reference evidence="2" key="1">
    <citation type="submission" date="2018-06" db="EMBL/GenBank/DDBJ databases">
        <authorList>
            <person name="Zhirakovskaya E."/>
        </authorList>
    </citation>
    <scope>NUCLEOTIDE SEQUENCE</scope>
</reference>
<feature type="transmembrane region" description="Helical" evidence="1">
    <location>
        <begin position="132"/>
        <end position="149"/>
    </location>
</feature>
<evidence type="ECO:0000313" key="2">
    <source>
        <dbReference type="EMBL" id="VAW37198.1"/>
    </source>
</evidence>
<feature type="transmembrane region" description="Helical" evidence="1">
    <location>
        <begin position="57"/>
        <end position="75"/>
    </location>
</feature>